<dbReference type="AlphaFoldDB" id="A0A1H0GP97"/>
<dbReference type="Gene3D" id="2.60.120.260">
    <property type="entry name" value="Galactose-binding domain-like"/>
    <property type="match status" value="2"/>
</dbReference>
<dbReference type="Proteomes" id="UP000199341">
    <property type="component" value="Unassembled WGS sequence"/>
</dbReference>
<dbReference type="GO" id="GO:0005975">
    <property type="term" value="P:carbohydrate metabolic process"/>
    <property type="evidence" value="ECO:0007669"/>
    <property type="project" value="UniProtKB-ARBA"/>
</dbReference>
<feature type="domain" description="F5/8 type C" evidence="5">
    <location>
        <begin position="1011"/>
        <end position="1147"/>
    </location>
</feature>
<evidence type="ECO:0000256" key="1">
    <source>
        <dbReference type="ARBA" id="ARBA00022801"/>
    </source>
</evidence>
<evidence type="ECO:0000256" key="2">
    <source>
        <dbReference type="ARBA" id="ARBA00023295"/>
    </source>
</evidence>
<protein>
    <submittedName>
        <fullName evidence="7">Hyaluronoglucosaminidase</fullName>
    </submittedName>
</protein>
<dbReference type="Pfam" id="PF07555">
    <property type="entry name" value="NAGidase"/>
    <property type="match status" value="1"/>
</dbReference>
<dbReference type="Pfam" id="PF21774">
    <property type="entry name" value="NagJ_C"/>
    <property type="match status" value="1"/>
</dbReference>
<dbReference type="Gene3D" id="3.20.20.80">
    <property type="entry name" value="Glycosidases"/>
    <property type="match status" value="1"/>
</dbReference>
<feature type="region of interest" description="Disordered" evidence="4">
    <location>
        <begin position="821"/>
        <end position="849"/>
    </location>
</feature>
<feature type="region of interest" description="Disordered" evidence="4">
    <location>
        <begin position="23"/>
        <end position="52"/>
    </location>
</feature>
<keyword evidence="8" id="KW-1185">Reference proteome</keyword>
<dbReference type="InterPro" id="IPR000421">
    <property type="entry name" value="FA58C"/>
</dbReference>
<dbReference type="InterPro" id="IPR008979">
    <property type="entry name" value="Galactose-bd-like_sf"/>
</dbReference>
<dbReference type="PANTHER" id="PTHR13170:SF16">
    <property type="entry name" value="PROTEIN O-GLCNACASE"/>
    <property type="match status" value="1"/>
</dbReference>
<dbReference type="SUPFAM" id="SSF55545">
    <property type="entry name" value="beta-N-acetylhexosaminidase-like domain"/>
    <property type="match status" value="1"/>
</dbReference>
<dbReference type="RefSeq" id="WP_245771471.1">
    <property type="nucleotide sequence ID" value="NZ_FNIE01000007.1"/>
</dbReference>
<proteinExistence type="inferred from homology"/>
<evidence type="ECO:0000256" key="4">
    <source>
        <dbReference type="SAM" id="MobiDB-lite"/>
    </source>
</evidence>
<dbReference type="SUPFAM" id="SSF140657">
    <property type="entry name" value="Hyaluronidase post-catalytic domain-like"/>
    <property type="match status" value="1"/>
</dbReference>
<dbReference type="InterPro" id="IPR011496">
    <property type="entry name" value="O-GlcNAcase_cat"/>
</dbReference>
<sequence length="1149" mass="118577">MAVVATVVGGWLGQVPAWADGPTAPVSPVSPTATSAPDAQGQTTPAVWPKPQSMRTGGLFAPVTSQVTLVADSDADPYALQVIEQALKDAGARQVVRASAPGPGLTVYAGDSSAEGPLERLGAPAAGDLPSGGYRLAVSGRTVALAGVGDDGLFHAAQTLRQLAAVHGGEHGFAAAVVRDWPTSPVRGVAESFYGVPWTQAQRLSQLDFLARTKQNRFLYAPGDDPYRQAQWKEPYPAAQRADFRALAQRARQDHVTLEWAVAPGQAMCFSSDADVRALEKKLDAMWALGVRAFQLQFQDVSYSEWHCSADEAAFGSGPDAAARAQAKVTNRAAAYLWAKYGVPSAGGPEVSLLPTEFYQDGATPYRTALASDLDPAVEVAWTGVGVLPKTITGAQVAGARAALRHPLLTEDNYPVNDFAPGRLFLGPYTGREPAVATVSAGVVAAGMQQPAASRIPLFTAADYAWNPRGYDPQASWQAAIDDLAGGDPKAEAALRALAGNEESSALGGQESAYLQPLVKEFWAALEGADPARLTTAASRLRDAFSVMRTSPTALEGLADGTFGGEVRPWLDRLSAYGAAGADAVDMLVAQARGDGAAAWQARQSLDKERADLAQGTAKVGEQTLDGFLDRAVDEGDAWTGLRSDGRTATTSMASGRGSDPSAMVDGKDATAWSSAAAPQPDDSFGVDLGASRPVDSVRIAMGDGSGSDDFLHDAVLEISDDDGAGWRKIGTYHDRAVITAALPAGTTARQIRLRATGTQPGAVTVREFAVSVAGRGGPTASGGPHASAAVDGDLGTAAGPGPLTVDFGGARLLDTVSVAAGPATGGRAPEPPPGPPDSGWKVVPPDPLPDPEPVTVQVHVPSGPNAGWHTLGTVRPGGWAELPAGVLADSVRLSDGDGVREVVPWFTGAPRVSLSGSEVDAEAGGPAATVTAEVASGLPRDTEAVVAAGGSSAKGPVTVTAPASVTVRRGATVSVPLRVAVPAGTAPGTYTVPVRFTVAGRTVERTVAVRAHPRTGGPDLVPGSRATSSGNETPDFPASYVADGNPSTRWSSPVDDRAWVQVELPAPAVVGRVVLHWQAAYASGYEVQTSSDGVTWHTAAAVTDGSGGNSELWLDSPVATRYLRIQGTRRATRYGYSLYGIEAYAVTR</sequence>
<feature type="region of interest" description="Disordered" evidence="4">
    <location>
        <begin position="1013"/>
        <end position="1048"/>
    </location>
</feature>
<dbReference type="InterPro" id="IPR051822">
    <property type="entry name" value="Glycosyl_Hydrolase_84"/>
</dbReference>
<dbReference type="Pfam" id="PF00754">
    <property type="entry name" value="F5_F8_type_C"/>
    <property type="match status" value="2"/>
</dbReference>
<keyword evidence="2 3" id="KW-0326">Glycosidase</keyword>
<reference evidence="7 8" key="1">
    <citation type="submission" date="2016-10" db="EMBL/GenBank/DDBJ databases">
        <authorList>
            <person name="de Groot N.N."/>
        </authorList>
    </citation>
    <scope>NUCLEOTIDE SEQUENCE [LARGE SCALE GENOMIC DNA]</scope>
    <source>
        <strain evidence="7 8">CGMCC 4.2022</strain>
    </source>
</reference>
<dbReference type="InterPro" id="IPR015882">
    <property type="entry name" value="HEX_bac_N"/>
</dbReference>
<gene>
    <name evidence="7" type="ORF">SAMN05216259_107206</name>
</gene>
<dbReference type="STRING" id="310781.SAMN05216259_107206"/>
<dbReference type="GO" id="GO:1901135">
    <property type="term" value="P:carbohydrate derivative metabolic process"/>
    <property type="evidence" value="ECO:0007669"/>
    <property type="project" value="UniProtKB-ARBA"/>
</dbReference>
<dbReference type="SUPFAM" id="SSF51445">
    <property type="entry name" value="(Trans)glycosidases"/>
    <property type="match status" value="1"/>
</dbReference>
<dbReference type="PROSITE" id="PS52009">
    <property type="entry name" value="GH84"/>
    <property type="match status" value="1"/>
</dbReference>
<evidence type="ECO:0000259" key="6">
    <source>
        <dbReference type="PROSITE" id="PS52009"/>
    </source>
</evidence>
<dbReference type="Gene3D" id="1.20.58.460">
    <property type="entry name" value="Hyaluronidase post-catalytic domain-like"/>
    <property type="match status" value="1"/>
</dbReference>
<keyword evidence="1 3" id="KW-0378">Hydrolase</keyword>
<evidence type="ECO:0000313" key="7">
    <source>
        <dbReference type="EMBL" id="SDO08697.1"/>
    </source>
</evidence>
<dbReference type="Pfam" id="PF02838">
    <property type="entry name" value="Glyco_hydro_20b"/>
    <property type="match status" value="1"/>
</dbReference>
<dbReference type="PANTHER" id="PTHR13170">
    <property type="entry name" value="O-GLCNACASE"/>
    <property type="match status" value="1"/>
</dbReference>
<dbReference type="Gene3D" id="3.30.379.10">
    <property type="entry name" value="Chitobiase/beta-hexosaminidase domain 2-like"/>
    <property type="match status" value="1"/>
</dbReference>
<accession>A0A1H0GP97</accession>
<dbReference type="GO" id="GO:0015929">
    <property type="term" value="F:hexosaminidase activity"/>
    <property type="evidence" value="ECO:0007669"/>
    <property type="project" value="UniProtKB-ARBA"/>
</dbReference>
<dbReference type="SUPFAM" id="SSF49785">
    <property type="entry name" value="Galactose-binding domain-like"/>
    <property type="match status" value="2"/>
</dbReference>
<feature type="region of interest" description="Disordered" evidence="4">
    <location>
        <begin position="640"/>
        <end position="688"/>
    </location>
</feature>
<organism evidence="7 8">
    <name type="scientific">Actinacidiphila guanduensis</name>
    <dbReference type="NCBI Taxonomy" id="310781"/>
    <lineage>
        <taxon>Bacteria</taxon>
        <taxon>Bacillati</taxon>
        <taxon>Actinomycetota</taxon>
        <taxon>Actinomycetes</taxon>
        <taxon>Kitasatosporales</taxon>
        <taxon>Streptomycetaceae</taxon>
        <taxon>Actinacidiphila</taxon>
    </lineage>
</organism>
<feature type="domain" description="GH84" evidence="6">
    <location>
        <begin position="185"/>
        <end position="469"/>
    </location>
</feature>
<dbReference type="InterPro" id="IPR029018">
    <property type="entry name" value="Hex-like_dom2"/>
</dbReference>
<evidence type="ECO:0000256" key="3">
    <source>
        <dbReference type="PROSITE-ProRule" id="PRU01353"/>
    </source>
</evidence>
<dbReference type="InterPro" id="IPR049019">
    <property type="entry name" value="NagJ-like_helical"/>
</dbReference>
<feature type="compositionally biased region" description="Polar residues" evidence="4">
    <location>
        <begin position="29"/>
        <end position="45"/>
    </location>
</feature>
<feature type="domain" description="F5/8 type C" evidence="5">
    <location>
        <begin position="635"/>
        <end position="773"/>
    </location>
</feature>
<dbReference type="PROSITE" id="PS50022">
    <property type="entry name" value="FA58C_3"/>
    <property type="match status" value="2"/>
</dbReference>
<dbReference type="InterPro" id="IPR017853">
    <property type="entry name" value="GH"/>
</dbReference>
<evidence type="ECO:0000313" key="8">
    <source>
        <dbReference type="Proteomes" id="UP000199341"/>
    </source>
</evidence>
<dbReference type="EMBL" id="FNIE01000007">
    <property type="protein sequence ID" value="SDO08697.1"/>
    <property type="molecule type" value="Genomic_DNA"/>
</dbReference>
<name>A0A1H0GP97_9ACTN</name>
<comment type="similarity">
    <text evidence="3">Belongs to the glycosyl hydrolase 84 family.</text>
</comment>
<evidence type="ECO:0000259" key="5">
    <source>
        <dbReference type="PROSITE" id="PS50022"/>
    </source>
</evidence>
<feature type="active site" description="Proton donor" evidence="3">
    <location>
        <position position="300"/>
    </location>
</feature>